<geneLocation type="plasmid" evidence="4">
    <name>pMaq22A_2p DNA</name>
</geneLocation>
<dbReference type="AlphaFoldDB" id="A0A1Y0ZCL5"/>
<reference evidence="4" key="2">
    <citation type="submission" date="2015-01" db="EMBL/GenBank/DDBJ databases">
        <title>Complete genome sequence of Methylobacterium aquaticum strain 22A.</title>
        <authorList>
            <person name="Tani A."/>
            <person name="Ogura Y."/>
            <person name="Hayashi T."/>
        </authorList>
    </citation>
    <scope>NUCLEOTIDE SEQUENCE [LARGE SCALE GENOMIC DNA]</scope>
    <source>
        <strain evidence="4">MA-22A</strain>
        <plasmid evidence="4">Plasmid pMaq22A_2p DNA</plasmid>
    </source>
</reference>
<reference evidence="3 4" key="1">
    <citation type="journal article" date="2015" name="Genome Announc.">
        <title>Complete Genome Sequence of Methylobacterium aquaticum Strain 22A, Isolated from Racomitrium japonicum Moss.</title>
        <authorList>
            <person name="Tani A."/>
            <person name="Ogura Y."/>
            <person name="Hayashi T."/>
            <person name="Kimbara K."/>
        </authorList>
    </citation>
    <scope>NUCLEOTIDE SEQUENCE [LARGE SCALE GENOMIC DNA]</scope>
    <source>
        <strain evidence="3 4">MA-22A</strain>
        <plasmid evidence="4">Plasmid pMaq22A_2p DNA</plasmid>
    </source>
</reference>
<keyword evidence="3" id="KW-0614">Plasmid</keyword>
<feature type="compositionally biased region" description="Basic residues" evidence="1">
    <location>
        <begin position="168"/>
        <end position="181"/>
    </location>
</feature>
<accession>A0A1Y0ZCL5</accession>
<feature type="region of interest" description="Disordered" evidence="1">
    <location>
        <begin position="114"/>
        <end position="313"/>
    </location>
</feature>
<protein>
    <submittedName>
        <fullName evidence="3">Transposase and inactivated derivatives</fullName>
    </submittedName>
</protein>
<dbReference type="EMBL" id="AP014706">
    <property type="protein sequence ID" value="BAR47372.1"/>
    <property type="molecule type" value="Genomic_DNA"/>
</dbReference>
<sequence length="340" mass="37057">MNIPFAVPECRVAHLVERHDDHLVVPVRLDAATGCCPECGQASRSVHSRYHRHPSDLPLSASRTALRIEVRRFYCRNPTCRRRTFAETPTDLLAPHARRTRRLGEAQARVGRACGGAGGARLPHAPPHAGKPRDRAAARHPHADARHAGSHPGRHRRLGDQEGQPLRHDRRRPRPSPRHRSPPGSHGTHGSRLARTALRRRTRRTGSLDRVCPRCKPRHSPGAAGRRSMAPAHQHAAGRRTLAPRGPCPVAEPSTPPWLGRSSRPARPCLRPQHAGTGSGRTELDAMAGCLRRGPPPACRRGAPARDRPCPGAGSCDGAQICERRDVPGAAASRCWTEPA</sequence>
<feature type="compositionally biased region" description="Basic residues" evidence="1">
    <location>
        <begin position="148"/>
        <end position="157"/>
    </location>
</feature>
<name>A0A1Y0ZCL5_9HYPH</name>
<dbReference type="InterPro" id="IPR029261">
    <property type="entry name" value="Transposase_Znf"/>
</dbReference>
<gene>
    <name evidence="3" type="ORF">Maq22A_2p42765</name>
</gene>
<organism evidence="3 4">
    <name type="scientific">Methylobacterium aquaticum</name>
    <dbReference type="NCBI Taxonomy" id="270351"/>
    <lineage>
        <taxon>Bacteria</taxon>
        <taxon>Pseudomonadati</taxon>
        <taxon>Pseudomonadota</taxon>
        <taxon>Alphaproteobacteria</taxon>
        <taxon>Hyphomicrobiales</taxon>
        <taxon>Methylobacteriaceae</taxon>
        <taxon>Methylobacterium</taxon>
    </lineage>
</organism>
<dbReference type="InterPro" id="IPR047951">
    <property type="entry name" value="Transpos_ISL3"/>
</dbReference>
<dbReference type="PANTHER" id="PTHR33498">
    <property type="entry name" value="TRANSPOSASE FOR INSERTION SEQUENCE ELEMENT IS1557"/>
    <property type="match status" value="1"/>
</dbReference>
<feature type="compositionally biased region" description="Basic and acidic residues" evidence="1">
    <location>
        <begin position="131"/>
        <end position="147"/>
    </location>
</feature>
<dbReference type="Proteomes" id="UP000061432">
    <property type="component" value="Plasmid pMaq22A_2p"/>
</dbReference>
<dbReference type="Pfam" id="PF14690">
    <property type="entry name" value="Zn_ribbon_ISL3"/>
    <property type="match status" value="1"/>
</dbReference>
<proteinExistence type="predicted"/>
<evidence type="ECO:0000256" key="1">
    <source>
        <dbReference type="SAM" id="MobiDB-lite"/>
    </source>
</evidence>
<dbReference type="PANTHER" id="PTHR33498:SF1">
    <property type="entry name" value="TRANSPOSASE FOR INSERTION SEQUENCE ELEMENT IS1557"/>
    <property type="match status" value="1"/>
</dbReference>
<evidence type="ECO:0000259" key="2">
    <source>
        <dbReference type="Pfam" id="PF14690"/>
    </source>
</evidence>
<feature type="domain" description="Transposase IS204/IS1001/IS1096/IS1165 zinc-finger" evidence="2">
    <location>
        <begin position="34"/>
        <end position="77"/>
    </location>
</feature>
<dbReference type="KEGG" id="maqu:Maq22A_2p42765"/>
<dbReference type="OrthoDB" id="46712at2"/>
<evidence type="ECO:0000313" key="3">
    <source>
        <dbReference type="EMBL" id="BAR47372.1"/>
    </source>
</evidence>
<evidence type="ECO:0000313" key="4">
    <source>
        <dbReference type="Proteomes" id="UP000061432"/>
    </source>
</evidence>